<accession>A0A8J2K343</accession>
<evidence type="ECO:0000256" key="5">
    <source>
        <dbReference type="ARBA" id="ARBA00023128"/>
    </source>
</evidence>
<dbReference type="GO" id="GO:0042407">
    <property type="term" value="P:cristae formation"/>
    <property type="evidence" value="ECO:0007669"/>
    <property type="project" value="InterPro"/>
</dbReference>
<comment type="function">
    <text evidence="7">Component of the MICOS complex, a large protein complex of the mitochondrial inner membrane that plays crucial roles in the maintenance of crista junctions, inner membrane architecture, and formation of contact sites to the outer membrane.</text>
</comment>
<keyword evidence="9" id="KW-1185">Reference proteome</keyword>
<dbReference type="InterPro" id="IPR033182">
    <property type="entry name" value="MIC26/MIC27_animal"/>
</dbReference>
<dbReference type="Proteomes" id="UP000708208">
    <property type="component" value="Unassembled WGS sequence"/>
</dbReference>
<dbReference type="EMBL" id="CAJVCH010057889">
    <property type="protein sequence ID" value="CAG7719004.1"/>
    <property type="molecule type" value="Genomic_DNA"/>
</dbReference>
<evidence type="ECO:0000256" key="6">
    <source>
        <dbReference type="ARBA" id="ARBA00023136"/>
    </source>
</evidence>
<evidence type="ECO:0000256" key="3">
    <source>
        <dbReference type="ARBA" id="ARBA00022692"/>
    </source>
</evidence>
<proteinExistence type="inferred from homology"/>
<comment type="similarity">
    <text evidence="2">Belongs to the apolipoprotein O/MICOS complex subunit Mic27 family.</text>
</comment>
<comment type="subunit">
    <text evidence="7">Component of the mitochondrial contact site and cristae organizing system (MICOS) complex.</text>
</comment>
<keyword evidence="6" id="KW-0472">Membrane</keyword>
<dbReference type="PANTHER" id="PTHR14564">
    <property type="entry name" value="MICOS COMPLEX SUBUNIT MIC26 / MIC27 FAMILY MEMBER"/>
    <property type="match status" value="1"/>
</dbReference>
<evidence type="ECO:0000256" key="7">
    <source>
        <dbReference type="RuleBase" id="RU363021"/>
    </source>
</evidence>
<evidence type="ECO:0000256" key="2">
    <source>
        <dbReference type="ARBA" id="ARBA00010904"/>
    </source>
</evidence>
<comment type="caution">
    <text evidence="8">The sequence shown here is derived from an EMBL/GenBank/DDBJ whole genome shotgun (WGS) entry which is preliminary data.</text>
</comment>
<sequence>MLRQTKYFVPLGMAIFSPGVVLAKDENANPVPKLRRTPWEVYCDPPASSKAGGKCKNSDSSDLEKCVQKCREDYVAPVKNDVVGYANQAHAYFKDVSGVVTDNVKYLQNDASDEVRSIAIAGGGLLGFLLGWRRGFFRKLVYATVVGSATAAVIYPKDAKIVVKEGYLYSRGLIKSAVTSLRGNSEDSEEIPSKNKK</sequence>
<comment type="subcellular location">
    <subcellularLocation>
        <location evidence="7">Mitochondrion inner membrane</location>
    </subcellularLocation>
    <subcellularLocation>
        <location evidence="1">Mitochondrion membrane</location>
    </subcellularLocation>
</comment>
<gene>
    <name evidence="8" type="ORF">AFUS01_LOCUS8354</name>
</gene>
<keyword evidence="7" id="KW-0999">Mitochondrion inner membrane</keyword>
<evidence type="ECO:0000313" key="9">
    <source>
        <dbReference type="Proteomes" id="UP000708208"/>
    </source>
</evidence>
<evidence type="ECO:0000256" key="4">
    <source>
        <dbReference type="ARBA" id="ARBA00022989"/>
    </source>
</evidence>
<name>A0A8J2K343_9HEXA</name>
<dbReference type="AlphaFoldDB" id="A0A8J2K343"/>
<keyword evidence="5 7" id="KW-0496">Mitochondrion</keyword>
<organism evidence="8 9">
    <name type="scientific">Allacma fusca</name>
    <dbReference type="NCBI Taxonomy" id="39272"/>
    <lineage>
        <taxon>Eukaryota</taxon>
        <taxon>Metazoa</taxon>
        <taxon>Ecdysozoa</taxon>
        <taxon>Arthropoda</taxon>
        <taxon>Hexapoda</taxon>
        <taxon>Collembola</taxon>
        <taxon>Symphypleona</taxon>
        <taxon>Sminthuridae</taxon>
        <taxon>Allacma</taxon>
    </lineage>
</organism>
<dbReference type="InterPro" id="IPR019166">
    <property type="entry name" value="MIC26/MIC27"/>
</dbReference>
<protein>
    <recommendedName>
        <fullName evidence="7">MICOS complex subunit</fullName>
    </recommendedName>
</protein>
<dbReference type="Pfam" id="PF09769">
    <property type="entry name" value="ApoO"/>
    <property type="match status" value="1"/>
</dbReference>
<keyword evidence="3" id="KW-0812">Transmembrane</keyword>
<keyword evidence="4" id="KW-1133">Transmembrane helix</keyword>
<reference evidence="8" key="1">
    <citation type="submission" date="2021-06" db="EMBL/GenBank/DDBJ databases">
        <authorList>
            <person name="Hodson N. C."/>
            <person name="Mongue J. A."/>
            <person name="Jaron S. K."/>
        </authorList>
    </citation>
    <scope>NUCLEOTIDE SEQUENCE</scope>
</reference>
<dbReference type="GO" id="GO:0061617">
    <property type="term" value="C:MICOS complex"/>
    <property type="evidence" value="ECO:0007669"/>
    <property type="project" value="UniProtKB-UniRule"/>
</dbReference>
<evidence type="ECO:0000256" key="1">
    <source>
        <dbReference type="ARBA" id="ARBA00004325"/>
    </source>
</evidence>
<evidence type="ECO:0000313" key="8">
    <source>
        <dbReference type="EMBL" id="CAG7719004.1"/>
    </source>
</evidence>